<dbReference type="RefSeq" id="WP_101172639.1">
    <property type="nucleotide sequence ID" value="NZ_JAKRKB010000001.1"/>
</dbReference>
<evidence type="ECO:0000256" key="1">
    <source>
        <dbReference type="ARBA" id="ARBA00004162"/>
    </source>
</evidence>
<dbReference type="GO" id="GO:0005886">
    <property type="term" value="C:plasma membrane"/>
    <property type="evidence" value="ECO:0007669"/>
    <property type="project" value="UniProtKB-SubCell"/>
</dbReference>
<dbReference type="PANTHER" id="PTHR33909:SF1">
    <property type="entry name" value="SEC TRANSLOCON ACCESSORY COMPLEX SUBUNIT YAJC"/>
    <property type="match status" value="1"/>
</dbReference>
<sequence>MEFIVILGLLVVFLIPQILLLRKQRRRQQEILDTQRALTAGTRVVTASGMHGTVVRVEGDAVELEIAPGVVTTWELMAVVRNLDAEGRAAAAGERGEQDHPENH</sequence>
<evidence type="ECO:0000256" key="2">
    <source>
        <dbReference type="ARBA" id="ARBA00006742"/>
    </source>
</evidence>
<evidence type="ECO:0000313" key="11">
    <source>
        <dbReference type="Proteomes" id="UP000233249"/>
    </source>
</evidence>
<dbReference type="NCBIfam" id="TIGR00739">
    <property type="entry name" value="yajC"/>
    <property type="match status" value="1"/>
</dbReference>
<keyword evidence="9" id="KW-0472">Membrane</keyword>
<dbReference type="PANTHER" id="PTHR33909">
    <property type="entry name" value="SEC TRANSLOCON ACCESSORY COMPLEX SUBUNIT YAJC"/>
    <property type="match status" value="1"/>
</dbReference>
<comment type="subcellular location">
    <subcellularLocation>
        <location evidence="1">Cell membrane</location>
        <topology evidence="1">Single-pass membrane protein</topology>
    </subcellularLocation>
</comment>
<evidence type="ECO:0000256" key="3">
    <source>
        <dbReference type="ARBA" id="ARBA00022448"/>
    </source>
</evidence>
<dbReference type="SMART" id="SM01323">
    <property type="entry name" value="YajC"/>
    <property type="match status" value="1"/>
</dbReference>
<gene>
    <name evidence="10" type="primary">yajC</name>
    <name evidence="10" type="ORF">CXB45_00105</name>
</gene>
<keyword evidence="6" id="KW-0653">Protein transport</keyword>
<keyword evidence="5" id="KW-0812">Transmembrane</keyword>
<dbReference type="InterPro" id="IPR003849">
    <property type="entry name" value="Preprotein_translocase_YajC"/>
</dbReference>
<evidence type="ECO:0000256" key="4">
    <source>
        <dbReference type="ARBA" id="ARBA00022475"/>
    </source>
</evidence>
<keyword evidence="7" id="KW-1133">Transmembrane helix</keyword>
<dbReference type="EMBL" id="PJAF01000001">
    <property type="protein sequence ID" value="PKF69608.1"/>
    <property type="molecule type" value="Genomic_DNA"/>
</dbReference>
<organism evidence="10 11">
    <name type="scientific">Corynebacterium mastitidis</name>
    <dbReference type="NCBI Taxonomy" id="161890"/>
    <lineage>
        <taxon>Bacteria</taxon>
        <taxon>Bacillati</taxon>
        <taxon>Actinomycetota</taxon>
        <taxon>Actinomycetes</taxon>
        <taxon>Mycobacteriales</taxon>
        <taxon>Corynebacteriaceae</taxon>
        <taxon>Corynebacterium</taxon>
    </lineage>
</organism>
<evidence type="ECO:0000256" key="6">
    <source>
        <dbReference type="ARBA" id="ARBA00022927"/>
    </source>
</evidence>
<keyword evidence="8" id="KW-0811">Translocation</keyword>
<dbReference type="PRINTS" id="PR01853">
    <property type="entry name" value="YAJCTRNLCASE"/>
</dbReference>
<evidence type="ECO:0000256" key="7">
    <source>
        <dbReference type="ARBA" id="ARBA00022989"/>
    </source>
</evidence>
<accession>A0A2N0XA80</accession>
<name>A0A2N0XA80_9CORY</name>
<comment type="similarity">
    <text evidence="2">Belongs to the YajC family.</text>
</comment>
<evidence type="ECO:0000256" key="8">
    <source>
        <dbReference type="ARBA" id="ARBA00023010"/>
    </source>
</evidence>
<dbReference type="STRING" id="1121365.GCA_000375365_01552"/>
<comment type="caution">
    <text evidence="10">The sequence shown here is derived from an EMBL/GenBank/DDBJ whole genome shotgun (WGS) entry which is preliminary data.</text>
</comment>
<dbReference type="OrthoDB" id="2200301at2"/>
<dbReference type="GO" id="GO:0015031">
    <property type="term" value="P:protein transport"/>
    <property type="evidence" value="ECO:0007669"/>
    <property type="project" value="UniProtKB-KW"/>
</dbReference>
<evidence type="ECO:0000256" key="5">
    <source>
        <dbReference type="ARBA" id="ARBA00022692"/>
    </source>
</evidence>
<keyword evidence="4" id="KW-1003">Cell membrane</keyword>
<proteinExistence type="inferred from homology"/>
<keyword evidence="3" id="KW-0813">Transport</keyword>
<dbReference type="AlphaFoldDB" id="A0A2N0XA80"/>
<protein>
    <submittedName>
        <fullName evidence="10">Preprotein translocase subunit YajC</fullName>
    </submittedName>
</protein>
<dbReference type="Pfam" id="PF02699">
    <property type="entry name" value="YajC"/>
    <property type="match status" value="1"/>
</dbReference>
<evidence type="ECO:0000256" key="9">
    <source>
        <dbReference type="ARBA" id="ARBA00023136"/>
    </source>
</evidence>
<reference evidence="10 11" key="1">
    <citation type="submission" date="2017-12" db="EMBL/GenBank/DDBJ databases">
        <title>Corynebacterium mastitidis 16-1433 Genome.</title>
        <authorList>
            <person name="Gulvik C.A."/>
        </authorList>
    </citation>
    <scope>NUCLEOTIDE SEQUENCE [LARGE SCALE GENOMIC DNA]</scope>
    <source>
        <strain evidence="10 11">16-1433</strain>
    </source>
</reference>
<dbReference type="Proteomes" id="UP000233249">
    <property type="component" value="Unassembled WGS sequence"/>
</dbReference>
<evidence type="ECO:0000313" key="10">
    <source>
        <dbReference type="EMBL" id="PKF69608.1"/>
    </source>
</evidence>